<name>A0A816JKU6_BRANA</name>
<dbReference type="AlphaFoldDB" id="A0A816JKU6"/>
<dbReference type="EMBL" id="HG994368">
    <property type="protein sequence ID" value="CAF1839251.1"/>
    <property type="molecule type" value="Genomic_DNA"/>
</dbReference>
<dbReference type="Proteomes" id="UP001295469">
    <property type="component" value="Chromosome C04"/>
</dbReference>
<reference evidence="1" key="1">
    <citation type="submission" date="2021-01" db="EMBL/GenBank/DDBJ databases">
        <authorList>
            <consortium name="Genoscope - CEA"/>
            <person name="William W."/>
        </authorList>
    </citation>
    <scope>NUCLEOTIDE SEQUENCE</scope>
</reference>
<proteinExistence type="predicted"/>
<protein>
    <submittedName>
        <fullName evidence="1">(rape) hypothetical protein</fullName>
    </submittedName>
</protein>
<gene>
    <name evidence="1" type="ORF">DARMORV10_C04P28200.1</name>
</gene>
<accession>A0A816JKU6</accession>
<organism evidence="1">
    <name type="scientific">Brassica napus</name>
    <name type="common">Rape</name>
    <dbReference type="NCBI Taxonomy" id="3708"/>
    <lineage>
        <taxon>Eukaryota</taxon>
        <taxon>Viridiplantae</taxon>
        <taxon>Streptophyta</taxon>
        <taxon>Embryophyta</taxon>
        <taxon>Tracheophyta</taxon>
        <taxon>Spermatophyta</taxon>
        <taxon>Magnoliopsida</taxon>
        <taxon>eudicotyledons</taxon>
        <taxon>Gunneridae</taxon>
        <taxon>Pentapetalae</taxon>
        <taxon>rosids</taxon>
        <taxon>malvids</taxon>
        <taxon>Brassicales</taxon>
        <taxon>Brassicaceae</taxon>
        <taxon>Brassiceae</taxon>
        <taxon>Brassica</taxon>
    </lineage>
</organism>
<evidence type="ECO:0000313" key="1">
    <source>
        <dbReference type="EMBL" id="CAF1839251.1"/>
    </source>
</evidence>
<sequence>MLMDLTRAFIFRYGGVGLFREARWLESLHLGGGNDEFQQLTTKQLTKLIPENAGGFKALIKLPPAQAVELLYFSDSPSLSSQAAADGSDIDASLCVFNGLAIELHKRLESFRLEPKVVLSISQTELCRALSICWEISEGLFYMHFEKMHHQK</sequence>